<feature type="domain" description="RNase H type-1" evidence="1">
    <location>
        <begin position="260"/>
        <end position="387"/>
    </location>
</feature>
<organism evidence="2 3">
    <name type="scientific">Trifolium subterraneum</name>
    <name type="common">Subterranean clover</name>
    <dbReference type="NCBI Taxonomy" id="3900"/>
    <lineage>
        <taxon>Eukaryota</taxon>
        <taxon>Viridiplantae</taxon>
        <taxon>Streptophyta</taxon>
        <taxon>Embryophyta</taxon>
        <taxon>Tracheophyta</taxon>
        <taxon>Spermatophyta</taxon>
        <taxon>Magnoliopsida</taxon>
        <taxon>eudicotyledons</taxon>
        <taxon>Gunneridae</taxon>
        <taxon>Pentapetalae</taxon>
        <taxon>rosids</taxon>
        <taxon>fabids</taxon>
        <taxon>Fabales</taxon>
        <taxon>Fabaceae</taxon>
        <taxon>Papilionoideae</taxon>
        <taxon>50 kb inversion clade</taxon>
        <taxon>NPAAA clade</taxon>
        <taxon>Hologalegina</taxon>
        <taxon>IRL clade</taxon>
        <taxon>Trifolieae</taxon>
        <taxon>Trifolium</taxon>
    </lineage>
</organism>
<dbReference type="AlphaFoldDB" id="A0A2Z6NEY2"/>
<dbReference type="Gene3D" id="3.30.420.10">
    <property type="entry name" value="Ribonuclease H-like superfamily/Ribonuclease H"/>
    <property type="match status" value="1"/>
</dbReference>
<gene>
    <name evidence="2" type="ORF">TSUD_311500</name>
</gene>
<keyword evidence="3" id="KW-1185">Reference proteome</keyword>
<dbReference type="InterPro" id="IPR044730">
    <property type="entry name" value="RNase_H-like_dom_plant"/>
</dbReference>
<dbReference type="GO" id="GO:0004523">
    <property type="term" value="F:RNA-DNA hybrid ribonuclease activity"/>
    <property type="evidence" value="ECO:0007669"/>
    <property type="project" value="InterPro"/>
</dbReference>
<evidence type="ECO:0000259" key="1">
    <source>
        <dbReference type="PROSITE" id="PS50879"/>
    </source>
</evidence>
<reference evidence="3" key="1">
    <citation type="journal article" date="2017" name="Front. Plant Sci.">
        <title>Climate Clever Clovers: New Paradigm to Reduce the Environmental Footprint of Ruminants by Breeding Low Methanogenic Forages Utilizing Haplotype Variation.</title>
        <authorList>
            <person name="Kaur P."/>
            <person name="Appels R."/>
            <person name="Bayer P.E."/>
            <person name="Keeble-Gagnere G."/>
            <person name="Wang J."/>
            <person name="Hirakawa H."/>
            <person name="Shirasawa K."/>
            <person name="Vercoe P."/>
            <person name="Stefanova K."/>
            <person name="Durmic Z."/>
            <person name="Nichols P."/>
            <person name="Revell C."/>
            <person name="Isobe S.N."/>
            <person name="Edwards D."/>
            <person name="Erskine W."/>
        </authorList>
    </citation>
    <scope>NUCLEOTIDE SEQUENCE [LARGE SCALE GENOMIC DNA]</scope>
    <source>
        <strain evidence="3">cv. Daliak</strain>
    </source>
</reference>
<protein>
    <recommendedName>
        <fullName evidence="1">RNase H type-1 domain-containing protein</fullName>
    </recommendedName>
</protein>
<dbReference type="OrthoDB" id="1748027at2759"/>
<dbReference type="InterPro" id="IPR053151">
    <property type="entry name" value="RNase_H-like"/>
</dbReference>
<dbReference type="InterPro" id="IPR002156">
    <property type="entry name" value="RNaseH_domain"/>
</dbReference>
<dbReference type="Pfam" id="PF13456">
    <property type="entry name" value="RVT_3"/>
    <property type="match status" value="1"/>
</dbReference>
<name>A0A2Z6NEY2_TRISU</name>
<sequence length="393" mass="44374">MLSNEDWAVILRSRVFRDDRIINHHIYSSLWSSIKTEVSVIKSNSCWKVGTGQLINLWYDSWCGDPLAQSLNINQNDVIGLPQRVSELIFNQQWFIPPDLDLLYPNLKNMVNTVTLPVEPVLDQLCWNESSSGDVPPSKSLLVWRLMHDKIPTDDKLMERGCSLPSMNWSPQCKVTTKAAIINLLNAIWMARNNARFNSKITHWKSSVAWILSNTALAGNYSSGVSSASVREFVILKSFNVSSHPPKPLILKEVIWQPPIPQWVKCNTDGASNTSTSSCGGIFRNHNADFLCAFAENTGLKSAFKAELCGVMRAIEIAAGKNWRNLWLETDSTLVVMAFKSSALMPWDLGNRWLNCIRITNNMNFVVTHVYRERNQCADRLANIGLTIDNFTI</sequence>
<dbReference type="EMBL" id="DF973420">
    <property type="protein sequence ID" value="GAU30199.1"/>
    <property type="molecule type" value="Genomic_DNA"/>
</dbReference>
<evidence type="ECO:0000313" key="3">
    <source>
        <dbReference type="Proteomes" id="UP000242715"/>
    </source>
</evidence>
<evidence type="ECO:0000313" key="2">
    <source>
        <dbReference type="EMBL" id="GAU30199.1"/>
    </source>
</evidence>
<dbReference type="PROSITE" id="PS50879">
    <property type="entry name" value="RNASE_H_1"/>
    <property type="match status" value="1"/>
</dbReference>
<proteinExistence type="predicted"/>
<dbReference type="SUPFAM" id="SSF53098">
    <property type="entry name" value="Ribonuclease H-like"/>
    <property type="match status" value="1"/>
</dbReference>
<dbReference type="InterPro" id="IPR036397">
    <property type="entry name" value="RNaseH_sf"/>
</dbReference>
<dbReference type="GO" id="GO:0003676">
    <property type="term" value="F:nucleic acid binding"/>
    <property type="evidence" value="ECO:0007669"/>
    <property type="project" value="InterPro"/>
</dbReference>
<dbReference type="PANTHER" id="PTHR47723:SF23">
    <property type="entry name" value="REVERSE TRANSCRIPTASE-LIKE PROTEIN"/>
    <property type="match status" value="1"/>
</dbReference>
<dbReference type="PANTHER" id="PTHR47723">
    <property type="entry name" value="OS05G0353850 PROTEIN"/>
    <property type="match status" value="1"/>
</dbReference>
<accession>A0A2Z6NEY2</accession>
<dbReference type="InterPro" id="IPR012337">
    <property type="entry name" value="RNaseH-like_sf"/>
</dbReference>
<dbReference type="Proteomes" id="UP000242715">
    <property type="component" value="Unassembled WGS sequence"/>
</dbReference>
<dbReference type="CDD" id="cd06222">
    <property type="entry name" value="RNase_H_like"/>
    <property type="match status" value="1"/>
</dbReference>